<dbReference type="AlphaFoldDB" id="A0A5B9MFE1"/>
<dbReference type="InterPro" id="IPR002539">
    <property type="entry name" value="MaoC-like_dom"/>
</dbReference>
<dbReference type="Pfam" id="PF01575">
    <property type="entry name" value="MaoC_dehydratas"/>
    <property type="match status" value="1"/>
</dbReference>
<evidence type="ECO:0000313" key="3">
    <source>
        <dbReference type="EMBL" id="QEF99848.1"/>
    </source>
</evidence>
<evidence type="ECO:0000259" key="2">
    <source>
        <dbReference type="Pfam" id="PF01575"/>
    </source>
</evidence>
<sequence>MIESSAVNVDAEPNVRTARRRDPKMDCDAFASNRDVASPAEPESQTLISPPRTLYAEDLAVGDIWTTEMRQVTADDVQEFANLTGDHTALHGDQGAESPYGKPIAHGLLGLSILAGLGTNHPKASTLAFVSVEDWRFVAPVFLGDRVQARNEIVEIEPHGRRAVKVRWLRQLVNEAGSVVQEGYFVTLVASKARGRKKPR</sequence>
<reference evidence="3 4" key="1">
    <citation type="submission" date="2019-02" db="EMBL/GenBank/DDBJ databases">
        <title>Planctomycetal bacteria perform biofilm scaping via a novel small molecule.</title>
        <authorList>
            <person name="Jeske O."/>
            <person name="Boedeker C."/>
            <person name="Wiegand S."/>
            <person name="Breitling P."/>
            <person name="Kallscheuer N."/>
            <person name="Jogler M."/>
            <person name="Rohde M."/>
            <person name="Petersen J."/>
            <person name="Medema M.H."/>
            <person name="Surup F."/>
            <person name="Jogler C."/>
        </authorList>
    </citation>
    <scope>NUCLEOTIDE SEQUENCE [LARGE SCALE GENOMIC DNA]</scope>
    <source>
        <strain evidence="3 4">Mal15</strain>
    </source>
</reference>
<dbReference type="SUPFAM" id="SSF54637">
    <property type="entry name" value="Thioesterase/thiol ester dehydrase-isomerase"/>
    <property type="match status" value="1"/>
</dbReference>
<organism evidence="3 4">
    <name type="scientific">Stieleria maiorica</name>
    <dbReference type="NCBI Taxonomy" id="2795974"/>
    <lineage>
        <taxon>Bacteria</taxon>
        <taxon>Pseudomonadati</taxon>
        <taxon>Planctomycetota</taxon>
        <taxon>Planctomycetia</taxon>
        <taxon>Pirellulales</taxon>
        <taxon>Pirellulaceae</taxon>
        <taxon>Stieleria</taxon>
    </lineage>
</organism>
<dbReference type="EMBL" id="CP036264">
    <property type="protein sequence ID" value="QEF99848.1"/>
    <property type="molecule type" value="Genomic_DNA"/>
</dbReference>
<evidence type="ECO:0000256" key="1">
    <source>
        <dbReference type="SAM" id="MobiDB-lite"/>
    </source>
</evidence>
<feature type="domain" description="MaoC-like" evidence="2">
    <location>
        <begin position="68"/>
        <end position="162"/>
    </location>
</feature>
<gene>
    <name evidence="3" type="primary">paaZ</name>
    <name evidence="3" type="ORF">Mal15_39150</name>
</gene>
<name>A0A5B9MFE1_9BACT</name>
<dbReference type="PANTHER" id="PTHR43664">
    <property type="entry name" value="MONOAMINE OXIDASE-RELATED"/>
    <property type="match status" value="1"/>
</dbReference>
<evidence type="ECO:0000313" key="4">
    <source>
        <dbReference type="Proteomes" id="UP000321353"/>
    </source>
</evidence>
<dbReference type="PANTHER" id="PTHR43664:SF1">
    <property type="entry name" value="BETA-METHYLMALYL-COA DEHYDRATASE"/>
    <property type="match status" value="1"/>
</dbReference>
<protein>
    <submittedName>
        <fullName evidence="3">Bifunctional protein PaaZ</fullName>
    </submittedName>
</protein>
<dbReference type="InterPro" id="IPR052342">
    <property type="entry name" value="MCH/BMMD"/>
</dbReference>
<dbReference type="Proteomes" id="UP000321353">
    <property type="component" value="Chromosome"/>
</dbReference>
<feature type="region of interest" description="Disordered" evidence="1">
    <location>
        <begin position="1"/>
        <end position="22"/>
    </location>
</feature>
<keyword evidence="4" id="KW-1185">Reference proteome</keyword>
<proteinExistence type="predicted"/>
<dbReference type="Gene3D" id="3.10.129.10">
    <property type="entry name" value="Hotdog Thioesterase"/>
    <property type="match status" value="1"/>
</dbReference>
<dbReference type="InterPro" id="IPR029069">
    <property type="entry name" value="HotDog_dom_sf"/>
</dbReference>
<dbReference type="KEGG" id="smam:Mal15_39150"/>
<accession>A0A5B9MFE1</accession>